<dbReference type="Proteomes" id="UP000003191">
    <property type="component" value="Unassembled WGS sequence"/>
</dbReference>
<sequence>MAVGVDVAATVRCRANTQILFSGKECSALCGFVFGNGNLV</sequence>
<organism evidence="1 2">
    <name type="scientific">Bifidobacterium breve DSM 20213 = JCM 1192</name>
    <dbReference type="NCBI Taxonomy" id="518634"/>
    <lineage>
        <taxon>Bacteria</taxon>
        <taxon>Bacillati</taxon>
        <taxon>Actinomycetota</taxon>
        <taxon>Actinomycetes</taxon>
        <taxon>Bifidobacteriales</taxon>
        <taxon>Bifidobacteriaceae</taxon>
        <taxon>Bifidobacterium</taxon>
    </lineage>
</organism>
<dbReference type="EMBL" id="ACCG02000005">
    <property type="protein sequence ID" value="EFE90038.1"/>
    <property type="molecule type" value="Genomic_DNA"/>
</dbReference>
<accession>D4BML9</accession>
<evidence type="ECO:0000313" key="2">
    <source>
        <dbReference type="Proteomes" id="UP000003191"/>
    </source>
</evidence>
<evidence type="ECO:0000313" key="1">
    <source>
        <dbReference type="EMBL" id="EFE90038.1"/>
    </source>
</evidence>
<reference evidence="1 2" key="1">
    <citation type="submission" date="2010-02" db="EMBL/GenBank/DDBJ databases">
        <authorList>
            <person name="Weinstock G."/>
            <person name="Sodergren E."/>
            <person name="Clifton S."/>
            <person name="Fulton L."/>
            <person name="Fulton B."/>
            <person name="Courtney L."/>
            <person name="Fronick C."/>
            <person name="Harrison M."/>
            <person name="Strong C."/>
            <person name="Farmer C."/>
            <person name="Delahaunty K."/>
            <person name="Markovic C."/>
            <person name="Hall O."/>
            <person name="Minx P."/>
            <person name="Tomlinson C."/>
            <person name="Mitreva M."/>
            <person name="Nelson J."/>
            <person name="Hou S."/>
            <person name="Wollam A."/>
            <person name="Pepin K.H."/>
            <person name="Johnson M."/>
            <person name="Bhonagiri V."/>
            <person name="Zhang X."/>
            <person name="Suruliraj S."/>
            <person name="Warren W."/>
            <person name="Chinwalla A."/>
            <person name="Mardis E.R."/>
            <person name="Wilson R.K."/>
        </authorList>
    </citation>
    <scope>NUCLEOTIDE SEQUENCE [LARGE SCALE GENOMIC DNA]</scope>
    <source>
        <strain evidence="1 2">DSM 20213</strain>
    </source>
</reference>
<gene>
    <name evidence="1" type="ORF">BIFBRE_03316</name>
</gene>
<protein>
    <submittedName>
        <fullName evidence="1">Uncharacterized protein</fullName>
    </submittedName>
</protein>
<comment type="caution">
    <text evidence="1">The sequence shown here is derived from an EMBL/GenBank/DDBJ whole genome shotgun (WGS) entry which is preliminary data.</text>
</comment>
<dbReference type="HOGENOM" id="CLU_3285620_0_0_11"/>
<keyword evidence="2" id="KW-1185">Reference proteome</keyword>
<dbReference type="AlphaFoldDB" id="D4BML9"/>
<proteinExistence type="predicted"/>
<name>D4BML9_BIFBR</name>